<dbReference type="Proteomes" id="UP000592780">
    <property type="component" value="Unassembled WGS sequence"/>
</dbReference>
<gene>
    <name evidence="1" type="ORF">HDG40_004206</name>
</gene>
<accession>A0A7W8QA15</accession>
<proteinExistence type="predicted"/>
<evidence type="ECO:0000313" key="2">
    <source>
        <dbReference type="Proteomes" id="UP000592780"/>
    </source>
</evidence>
<organism evidence="1 2">
    <name type="scientific">Paraburkholderia atlantica</name>
    <dbReference type="NCBI Taxonomy" id="2654982"/>
    <lineage>
        <taxon>Bacteria</taxon>
        <taxon>Pseudomonadati</taxon>
        <taxon>Pseudomonadota</taxon>
        <taxon>Betaproteobacteria</taxon>
        <taxon>Burkholderiales</taxon>
        <taxon>Burkholderiaceae</taxon>
        <taxon>Paraburkholderia</taxon>
    </lineage>
</organism>
<protein>
    <submittedName>
        <fullName evidence="1">Uncharacterized protein</fullName>
    </submittedName>
</protein>
<dbReference type="EMBL" id="JACHDD010000006">
    <property type="protein sequence ID" value="MBB5426033.1"/>
    <property type="molecule type" value="Genomic_DNA"/>
</dbReference>
<comment type="caution">
    <text evidence="1">The sequence shown here is derived from an EMBL/GenBank/DDBJ whole genome shotgun (WGS) entry which is preliminary data.</text>
</comment>
<evidence type="ECO:0000313" key="1">
    <source>
        <dbReference type="EMBL" id="MBB5426033.1"/>
    </source>
</evidence>
<keyword evidence="2" id="KW-1185">Reference proteome</keyword>
<sequence>MDIVRSQITVVHQRSFLFSGHACLHVFVGRSNTTIQYVIGKLLCQIMRHKSIESDELHRIRRIGSEYFHFNGVACLLYWRM</sequence>
<reference evidence="1 2" key="1">
    <citation type="submission" date="2020-08" db="EMBL/GenBank/DDBJ databases">
        <title>Genomic Encyclopedia of Type Strains, Phase IV (KMG-V): Genome sequencing to study the core and pangenomes of soil and plant-associated prokaryotes.</title>
        <authorList>
            <person name="Whitman W."/>
        </authorList>
    </citation>
    <scope>NUCLEOTIDE SEQUENCE [LARGE SCALE GENOMIC DNA]</scope>
    <source>
        <strain evidence="1 2">JPY158</strain>
    </source>
</reference>
<dbReference type="AlphaFoldDB" id="A0A7W8QA15"/>
<name>A0A7W8QA15_PARAM</name>